<sequence>MTPIHDSAATARRPQTPENRTMTAQHRDGGSPEFMARSPGAKVPDPSPCSLSLSYFEPLSRTPKQRSKTPEPSPRIPQTHPYPTDPLTVQLFKRPGAKTRPYANDSRQKTAVQKGKVT</sequence>
<proteinExistence type="predicted"/>
<reference evidence="2 3" key="1">
    <citation type="submission" date="2021-05" db="EMBL/GenBank/DDBJ databases">
        <title>Genome Assembly of Synthetic Allotetraploid Brassica napus Reveals Homoeologous Exchanges between Subgenomes.</title>
        <authorList>
            <person name="Davis J.T."/>
        </authorList>
    </citation>
    <scope>NUCLEOTIDE SEQUENCE [LARGE SCALE GENOMIC DNA]</scope>
    <source>
        <strain evidence="3">cv. Da-Ae</strain>
        <tissue evidence="2">Seedling</tissue>
    </source>
</reference>
<evidence type="ECO:0000256" key="1">
    <source>
        <dbReference type="SAM" id="MobiDB-lite"/>
    </source>
</evidence>
<feature type="region of interest" description="Disordered" evidence="1">
    <location>
        <begin position="1"/>
        <end position="118"/>
    </location>
</feature>
<dbReference type="EMBL" id="JAGKQM010000317">
    <property type="protein sequence ID" value="KAH0854698.1"/>
    <property type="molecule type" value="Genomic_DNA"/>
</dbReference>
<name>A0ABQ7XHX3_BRANA</name>
<organism evidence="2 3">
    <name type="scientific">Brassica napus</name>
    <name type="common">Rape</name>
    <dbReference type="NCBI Taxonomy" id="3708"/>
    <lineage>
        <taxon>Eukaryota</taxon>
        <taxon>Viridiplantae</taxon>
        <taxon>Streptophyta</taxon>
        <taxon>Embryophyta</taxon>
        <taxon>Tracheophyta</taxon>
        <taxon>Spermatophyta</taxon>
        <taxon>Magnoliopsida</taxon>
        <taxon>eudicotyledons</taxon>
        <taxon>Gunneridae</taxon>
        <taxon>Pentapetalae</taxon>
        <taxon>rosids</taxon>
        <taxon>malvids</taxon>
        <taxon>Brassicales</taxon>
        <taxon>Brassicaceae</taxon>
        <taxon>Brassiceae</taxon>
        <taxon>Brassica</taxon>
    </lineage>
</organism>
<comment type="caution">
    <text evidence="2">The sequence shown here is derived from an EMBL/GenBank/DDBJ whole genome shotgun (WGS) entry which is preliminary data.</text>
</comment>
<dbReference type="Proteomes" id="UP000824890">
    <property type="component" value="Unassembled WGS sequence"/>
</dbReference>
<evidence type="ECO:0000313" key="2">
    <source>
        <dbReference type="EMBL" id="KAH0854698.1"/>
    </source>
</evidence>
<protein>
    <submittedName>
        <fullName evidence="2">Uncharacterized protein</fullName>
    </submittedName>
</protein>
<gene>
    <name evidence="2" type="ORF">HID58_057766</name>
</gene>
<evidence type="ECO:0000313" key="3">
    <source>
        <dbReference type="Proteomes" id="UP000824890"/>
    </source>
</evidence>
<keyword evidence="3" id="KW-1185">Reference proteome</keyword>
<accession>A0ABQ7XHX3</accession>